<dbReference type="RefSeq" id="WP_217667883.1">
    <property type="nucleotide sequence ID" value="NZ_JAHRID010000002.1"/>
</dbReference>
<dbReference type="Proteomes" id="UP000704611">
    <property type="component" value="Unassembled WGS sequence"/>
</dbReference>
<evidence type="ECO:0000259" key="6">
    <source>
        <dbReference type="Pfam" id="PF04324"/>
    </source>
</evidence>
<comment type="cofactor">
    <cofactor evidence="5">
        <name>[2Fe-2S] cluster</name>
        <dbReference type="ChEBI" id="CHEBI:190135"/>
    </cofactor>
</comment>
<protein>
    <submittedName>
        <fullName evidence="7">Bacterioferritin-associated ferredoxin</fullName>
    </submittedName>
</protein>
<evidence type="ECO:0000256" key="5">
    <source>
        <dbReference type="ARBA" id="ARBA00034078"/>
    </source>
</evidence>
<sequence length="68" mass="7164">MFVCLCKAVSDKAIKQNIASGACTMRDLKTNLGVGSQCGKCVSQASAILHNELVKQARDIDELAKPAA</sequence>
<name>A0ABS6MI49_9GAMM</name>
<keyword evidence="4" id="KW-0411">Iron-sulfur</keyword>
<dbReference type="InterPro" id="IPR007419">
    <property type="entry name" value="BFD-like_2Fe2S-bd_dom"/>
</dbReference>
<keyword evidence="2" id="KW-0479">Metal-binding</keyword>
<proteinExistence type="predicted"/>
<comment type="caution">
    <text evidence="7">The sequence shown here is derived from an EMBL/GenBank/DDBJ whole genome shotgun (WGS) entry which is preliminary data.</text>
</comment>
<evidence type="ECO:0000256" key="1">
    <source>
        <dbReference type="ARBA" id="ARBA00022714"/>
    </source>
</evidence>
<feature type="domain" description="BFD-like [2Fe-2S]-binding" evidence="6">
    <location>
        <begin position="3"/>
        <end position="50"/>
    </location>
</feature>
<gene>
    <name evidence="7" type="ORF">KQY15_05115</name>
</gene>
<evidence type="ECO:0000256" key="4">
    <source>
        <dbReference type="ARBA" id="ARBA00023014"/>
    </source>
</evidence>
<keyword evidence="3" id="KW-0408">Iron</keyword>
<keyword evidence="8" id="KW-1185">Reference proteome</keyword>
<evidence type="ECO:0000256" key="3">
    <source>
        <dbReference type="ARBA" id="ARBA00023004"/>
    </source>
</evidence>
<evidence type="ECO:0000313" key="8">
    <source>
        <dbReference type="Proteomes" id="UP000704611"/>
    </source>
</evidence>
<dbReference type="PANTHER" id="PTHR37424">
    <property type="entry name" value="BACTERIOFERRITIN-ASSOCIATED FERREDOXIN"/>
    <property type="match status" value="1"/>
</dbReference>
<keyword evidence="1" id="KW-0001">2Fe-2S</keyword>
<evidence type="ECO:0000313" key="7">
    <source>
        <dbReference type="EMBL" id="MBV2128469.1"/>
    </source>
</evidence>
<dbReference type="PANTHER" id="PTHR37424:SF1">
    <property type="entry name" value="BACTERIOFERRITIN-ASSOCIATED FERREDOXIN"/>
    <property type="match status" value="1"/>
</dbReference>
<dbReference type="CDD" id="cd19945">
    <property type="entry name" value="Fer2_BFD"/>
    <property type="match status" value="1"/>
</dbReference>
<dbReference type="EMBL" id="JAHRID010000002">
    <property type="protein sequence ID" value="MBV2128469.1"/>
    <property type="molecule type" value="Genomic_DNA"/>
</dbReference>
<organism evidence="7 8">
    <name type="scientific">Arsukibacterium indicum</name>
    <dbReference type="NCBI Taxonomy" id="2848612"/>
    <lineage>
        <taxon>Bacteria</taxon>
        <taxon>Pseudomonadati</taxon>
        <taxon>Pseudomonadota</taxon>
        <taxon>Gammaproteobacteria</taxon>
        <taxon>Chromatiales</taxon>
        <taxon>Chromatiaceae</taxon>
        <taxon>Arsukibacterium</taxon>
    </lineage>
</organism>
<accession>A0ABS6MI49</accession>
<evidence type="ECO:0000256" key="2">
    <source>
        <dbReference type="ARBA" id="ARBA00022723"/>
    </source>
</evidence>
<reference evidence="7 8" key="1">
    <citation type="submission" date="2021-06" db="EMBL/GenBank/DDBJ databases">
        <title>Rheinheimera indica sp. nov., isolated from deep-sea sediment.</title>
        <authorList>
            <person name="Wang Z."/>
            <person name="Zhang X.-Y."/>
        </authorList>
    </citation>
    <scope>NUCLEOTIDE SEQUENCE [LARGE SCALE GENOMIC DNA]</scope>
    <source>
        <strain evidence="7 8">SM2107</strain>
    </source>
</reference>
<dbReference type="Pfam" id="PF04324">
    <property type="entry name" value="Fer2_BFD"/>
    <property type="match status" value="1"/>
</dbReference>
<dbReference type="InterPro" id="IPR052371">
    <property type="entry name" value="BFD-associated_ferredoxin"/>
</dbReference>